<gene>
    <name evidence="1" type="ORF">QE152_g41615</name>
</gene>
<evidence type="ECO:0000313" key="2">
    <source>
        <dbReference type="Proteomes" id="UP001458880"/>
    </source>
</evidence>
<keyword evidence="2" id="KW-1185">Reference proteome</keyword>
<comment type="caution">
    <text evidence="1">The sequence shown here is derived from an EMBL/GenBank/DDBJ whole genome shotgun (WGS) entry which is preliminary data.</text>
</comment>
<protein>
    <submittedName>
        <fullName evidence="1">Uncharacterized protein</fullName>
    </submittedName>
</protein>
<feature type="non-terminal residue" evidence="1">
    <location>
        <position position="1"/>
    </location>
</feature>
<name>A0AAW1GAJ4_POPJA</name>
<reference evidence="1 2" key="1">
    <citation type="journal article" date="2024" name="BMC Genomics">
        <title>De novo assembly and annotation of Popillia japonica's genome with initial clues to its potential as an invasive pest.</title>
        <authorList>
            <person name="Cucini C."/>
            <person name="Boschi S."/>
            <person name="Funari R."/>
            <person name="Cardaioli E."/>
            <person name="Iannotti N."/>
            <person name="Marturano G."/>
            <person name="Paoli F."/>
            <person name="Bruttini M."/>
            <person name="Carapelli A."/>
            <person name="Frati F."/>
            <person name="Nardi F."/>
        </authorList>
    </citation>
    <scope>NUCLEOTIDE SEQUENCE [LARGE SCALE GENOMIC DNA]</scope>
    <source>
        <strain evidence="1">DMR45628</strain>
    </source>
</reference>
<dbReference type="Proteomes" id="UP001458880">
    <property type="component" value="Unassembled WGS sequence"/>
</dbReference>
<dbReference type="AlphaFoldDB" id="A0AAW1GAJ4"/>
<accession>A0AAW1GAJ4</accession>
<evidence type="ECO:0000313" key="1">
    <source>
        <dbReference type="EMBL" id="KAK9659699.1"/>
    </source>
</evidence>
<organism evidence="1 2">
    <name type="scientific">Popillia japonica</name>
    <name type="common">Japanese beetle</name>
    <dbReference type="NCBI Taxonomy" id="7064"/>
    <lineage>
        <taxon>Eukaryota</taxon>
        <taxon>Metazoa</taxon>
        <taxon>Ecdysozoa</taxon>
        <taxon>Arthropoda</taxon>
        <taxon>Hexapoda</taxon>
        <taxon>Insecta</taxon>
        <taxon>Pterygota</taxon>
        <taxon>Neoptera</taxon>
        <taxon>Endopterygota</taxon>
        <taxon>Coleoptera</taxon>
        <taxon>Polyphaga</taxon>
        <taxon>Scarabaeiformia</taxon>
        <taxon>Scarabaeidae</taxon>
        <taxon>Rutelinae</taxon>
        <taxon>Popillia</taxon>
    </lineage>
</organism>
<dbReference type="EMBL" id="JASPKY010005844">
    <property type="protein sequence ID" value="KAK9659699.1"/>
    <property type="molecule type" value="Genomic_DNA"/>
</dbReference>
<sequence>QGGSRTGVGRLWRTGGWRQLGEPGGLEDRRRVGGRRARGGVRGLAGCSGRGAGKVRRRGVGGGGLGEEYGGWRGAADGGLERLGGGG</sequence>
<proteinExistence type="predicted"/>